<dbReference type="EMBL" id="CP114030">
    <property type="protein sequence ID" value="WAP71517.1"/>
    <property type="molecule type" value="Genomic_DNA"/>
</dbReference>
<dbReference type="SUPFAM" id="SSF89447">
    <property type="entry name" value="AbrB/MazE/MraZ-like"/>
    <property type="match status" value="1"/>
</dbReference>
<organism evidence="4 5">
    <name type="scientific">Jiella pelagia</name>
    <dbReference type="NCBI Taxonomy" id="2986949"/>
    <lineage>
        <taxon>Bacteria</taxon>
        <taxon>Pseudomonadati</taxon>
        <taxon>Pseudomonadota</taxon>
        <taxon>Alphaproteobacteria</taxon>
        <taxon>Hyphomicrobiales</taxon>
        <taxon>Aurantimonadaceae</taxon>
        <taxon>Jiella</taxon>
    </lineage>
</organism>
<dbReference type="PROSITE" id="PS51740">
    <property type="entry name" value="SPOVT_ABRB"/>
    <property type="match status" value="1"/>
</dbReference>
<evidence type="ECO:0000259" key="3">
    <source>
        <dbReference type="PROSITE" id="PS51740"/>
    </source>
</evidence>
<dbReference type="Proteomes" id="UP001164020">
    <property type="component" value="Plasmid unnamed2"/>
</dbReference>
<dbReference type="InterPro" id="IPR037914">
    <property type="entry name" value="SpoVT-AbrB_sf"/>
</dbReference>
<name>A0ABY7C6P9_9HYPH</name>
<gene>
    <name evidence="4" type="ORF">OH818_28255</name>
</gene>
<dbReference type="RefSeq" id="WP_268883964.1">
    <property type="nucleotide sequence ID" value="NZ_CP114030.1"/>
</dbReference>
<keyword evidence="4" id="KW-0614">Plasmid</keyword>
<sequence>MMLDRHVVPVAKNGRMNLPSALRAKLDLESGGKVVFVEKDDGEVEVTTLRRSLKRAQDLVRQYIPADVNLVDEVIADRRAEAQHELEDEASYSDRNGSIQE</sequence>
<geneLocation type="plasmid" evidence="4 5">
    <name>unnamed2</name>
</geneLocation>
<evidence type="ECO:0000313" key="5">
    <source>
        <dbReference type="Proteomes" id="UP001164020"/>
    </source>
</evidence>
<dbReference type="GO" id="GO:0003677">
    <property type="term" value="F:DNA binding"/>
    <property type="evidence" value="ECO:0007669"/>
    <property type="project" value="UniProtKB-KW"/>
</dbReference>
<dbReference type="SMART" id="SM00966">
    <property type="entry name" value="SpoVT_AbrB"/>
    <property type="match status" value="1"/>
</dbReference>
<feature type="domain" description="SpoVT-AbrB" evidence="3">
    <location>
        <begin position="5"/>
        <end position="51"/>
    </location>
</feature>
<dbReference type="InterPro" id="IPR007159">
    <property type="entry name" value="SpoVT-AbrB_dom"/>
</dbReference>
<protein>
    <submittedName>
        <fullName evidence="4">AbrB/MazE/SpoVT family DNA-binding domain-containing protein</fullName>
    </submittedName>
</protein>
<evidence type="ECO:0000256" key="2">
    <source>
        <dbReference type="SAM" id="MobiDB-lite"/>
    </source>
</evidence>
<keyword evidence="1 4" id="KW-0238">DNA-binding</keyword>
<proteinExistence type="predicted"/>
<evidence type="ECO:0000313" key="4">
    <source>
        <dbReference type="EMBL" id="WAP71517.1"/>
    </source>
</evidence>
<accession>A0ABY7C6P9</accession>
<evidence type="ECO:0000256" key="1">
    <source>
        <dbReference type="PROSITE-ProRule" id="PRU01076"/>
    </source>
</evidence>
<dbReference type="NCBIfam" id="TIGR01439">
    <property type="entry name" value="lp_hng_hel_AbrB"/>
    <property type="match status" value="1"/>
</dbReference>
<keyword evidence="5" id="KW-1185">Reference proteome</keyword>
<reference evidence="4" key="1">
    <citation type="submission" date="2022-12" db="EMBL/GenBank/DDBJ databases">
        <title>Jiella pelagia sp. nov., isolated from phosphonate enriched culture of Northwest Pacific surface seawater.</title>
        <authorList>
            <person name="Shin D.Y."/>
            <person name="Hwang C.Y."/>
        </authorList>
    </citation>
    <scope>NUCLEOTIDE SEQUENCE</scope>
    <source>
        <strain evidence="4">HL-NP1</strain>
        <plasmid evidence="4">unnamed2</plasmid>
    </source>
</reference>
<feature type="region of interest" description="Disordered" evidence="2">
    <location>
        <begin position="82"/>
        <end position="101"/>
    </location>
</feature>